<dbReference type="Pfam" id="PF00002">
    <property type="entry name" value="7tm_2"/>
    <property type="match status" value="1"/>
</dbReference>
<evidence type="ECO:0000256" key="3">
    <source>
        <dbReference type="ARBA" id="ARBA00022989"/>
    </source>
</evidence>
<dbReference type="EMBL" id="JAVHJS010000023">
    <property type="protein sequence ID" value="KAK2819552.1"/>
    <property type="molecule type" value="Genomic_DNA"/>
</dbReference>
<accession>A0AA88J569</accession>
<dbReference type="InterPro" id="IPR053986">
    <property type="entry name" value="GPR128_GAIN_subdom_B"/>
</dbReference>
<feature type="transmembrane region" description="Helical" evidence="6">
    <location>
        <begin position="821"/>
        <end position="844"/>
    </location>
</feature>
<gene>
    <name evidence="9" type="ORF">Q7C36_021198</name>
</gene>
<dbReference type="InterPro" id="IPR057244">
    <property type="entry name" value="GAIN_B"/>
</dbReference>
<dbReference type="Gene3D" id="2.60.220.50">
    <property type="match status" value="1"/>
</dbReference>
<dbReference type="PROSITE" id="PS50261">
    <property type="entry name" value="G_PROTEIN_RECEP_F2_4"/>
    <property type="match status" value="1"/>
</dbReference>
<dbReference type="GO" id="GO:0007166">
    <property type="term" value="P:cell surface receptor signaling pathway"/>
    <property type="evidence" value="ECO:0007669"/>
    <property type="project" value="InterPro"/>
</dbReference>
<keyword evidence="5" id="KW-1015">Disulfide bond</keyword>
<dbReference type="PROSITE" id="PS50221">
    <property type="entry name" value="GAIN_B"/>
    <property type="match status" value="1"/>
</dbReference>
<dbReference type="Pfam" id="PF01825">
    <property type="entry name" value="GPS"/>
    <property type="match status" value="1"/>
</dbReference>
<evidence type="ECO:0008006" key="11">
    <source>
        <dbReference type="Google" id="ProtNLM"/>
    </source>
</evidence>
<evidence type="ECO:0000256" key="1">
    <source>
        <dbReference type="ARBA" id="ARBA00004141"/>
    </source>
</evidence>
<dbReference type="GO" id="GO:0004930">
    <property type="term" value="F:G protein-coupled receptor activity"/>
    <property type="evidence" value="ECO:0007669"/>
    <property type="project" value="InterPro"/>
</dbReference>
<dbReference type="Pfam" id="PF22261">
    <property type="entry name" value="GPR128_GAIN_subdom_B"/>
    <property type="match status" value="1"/>
</dbReference>
<dbReference type="Proteomes" id="UP001187315">
    <property type="component" value="Unassembled WGS sequence"/>
</dbReference>
<dbReference type="InterPro" id="IPR053985">
    <property type="entry name" value="GPR128_GAIN_subdom_A"/>
</dbReference>
<dbReference type="PANTHER" id="PTHR47767:SF1">
    <property type="entry name" value="ADHESION G PROTEIN-COUPLED RECEPTOR G7"/>
    <property type="match status" value="1"/>
</dbReference>
<dbReference type="InterPro" id="IPR046338">
    <property type="entry name" value="GAIN_dom_sf"/>
</dbReference>
<name>A0AA88J569_TACVA</name>
<keyword evidence="10" id="KW-1185">Reference proteome</keyword>
<keyword evidence="2 6" id="KW-0812">Transmembrane</keyword>
<evidence type="ECO:0000256" key="4">
    <source>
        <dbReference type="ARBA" id="ARBA00023136"/>
    </source>
</evidence>
<dbReference type="Pfam" id="PF22259">
    <property type="entry name" value="GPR128_GAIN_subdomA"/>
    <property type="match status" value="1"/>
</dbReference>
<feature type="domain" description="G-protein coupled receptors family 2 profile 2" evidence="8">
    <location>
        <begin position="641"/>
        <end position="920"/>
    </location>
</feature>
<sequence length="966" mass="104712">MAVSGNITSTNLNTTMSTTTTTTVVAATTETPPLILPTDLPTTTTTTVVAATNLTTNTTSTVVAPTNLTTTTTTTVVAPTNLNPNTTTTVVDATNLTTNATSTVVAPTNLSTNTTTTVVAATNLTTTVVAPTNLTTTTTTTVVAPTNLSTNTTTTTVVVATNLTTNATSTVVAPTNLSTNTTTTTVVAATNLTTTTTTTVVAPTNLSTNTTTTTVVAATNLTTTTTTTVVAPTNLTTTTSTTVVALTNLTTNTATTNSMVTNNTLSFPSANVCDETSMFPKTFIGQAAYSKDVCPPNSVNAGFPIATTWCMNENRSFATPQMLECSLTLDKIDTDLSKATPDISKTLASSTQILTSIPKKLTSQNISSAAKIVSNLLSNESSTQVWLISSTAIIFCFFLHQDIYLASITTVSQLLNASSEQLNSITSESISNLTQTLQKFSLTQSDNGLQIVQPNIAIQSVKVSKSSKIQMTVYSALNSQDSHSLSANRIKINNSFDIQNSLPFNVQMNISLSQDNEDTKIGFVLYNNDEFFKSQVFKPSLDLKRPVISGHMAEWTHGSGHVAEDKVLNVQFTMQDQETPSRIHDFACVFWDYELKDWSTKGCKKIVAANNFCKCEKHFTTFANFAMLMTYRSDPKISQGLATVSKIGCAMSVVGLIITVIFQILTRKSRRSSPTILLVSICVSMLIVYLLFIFGIRIMDSGSNPTGENVIPVSDFYTKPDYGPCTAYAVLLHYFLLATFTWSTLYSAHIFLLIKNTISGPPQYFMALSVVVGWGLPAMVVGISLVISYRVENPLNYRQEAVCWLAAVDQQNRFDATKPMLWGFLLPVAVMLFFNIAVLLYFSYTTCRVNPDLSSSQVTPLRNKMLGCVSMAVVLGVSWIIGYFLLLEMNPTMNTILSFAFCLCNTTQGIQIFVLFTLRTAVFKEKALIVLNYIPAPVLARHKMTFELWAIKEADLEESYRSIFDL</sequence>
<feature type="transmembrane region" description="Helical" evidence="6">
    <location>
        <begin position="764"/>
        <end position="787"/>
    </location>
</feature>
<evidence type="ECO:0000256" key="6">
    <source>
        <dbReference type="SAM" id="Phobius"/>
    </source>
</evidence>
<dbReference type="InterPro" id="IPR000832">
    <property type="entry name" value="GPCR_2_secretin-like"/>
</dbReference>
<evidence type="ECO:0000256" key="2">
    <source>
        <dbReference type="ARBA" id="ARBA00022692"/>
    </source>
</evidence>
<dbReference type="InterPro" id="IPR053066">
    <property type="entry name" value="ADGR_G7"/>
</dbReference>
<feature type="transmembrane region" description="Helical" evidence="6">
    <location>
        <begin position="644"/>
        <end position="665"/>
    </location>
</feature>
<feature type="transmembrane region" description="Helical" evidence="6">
    <location>
        <begin position="677"/>
        <end position="699"/>
    </location>
</feature>
<feature type="domain" description="GAIN-B" evidence="7">
    <location>
        <begin position="459"/>
        <end position="635"/>
    </location>
</feature>
<proteinExistence type="predicted"/>
<comment type="subcellular location">
    <subcellularLocation>
        <location evidence="1">Membrane</location>
        <topology evidence="1">Multi-pass membrane protein</topology>
    </subcellularLocation>
</comment>
<keyword evidence="3 6" id="KW-1133">Transmembrane helix</keyword>
<organism evidence="9 10">
    <name type="scientific">Tachysurus vachellii</name>
    <name type="common">Darkbarbel catfish</name>
    <name type="synonym">Pelteobagrus vachellii</name>
    <dbReference type="NCBI Taxonomy" id="175792"/>
    <lineage>
        <taxon>Eukaryota</taxon>
        <taxon>Metazoa</taxon>
        <taxon>Chordata</taxon>
        <taxon>Craniata</taxon>
        <taxon>Vertebrata</taxon>
        <taxon>Euteleostomi</taxon>
        <taxon>Actinopterygii</taxon>
        <taxon>Neopterygii</taxon>
        <taxon>Teleostei</taxon>
        <taxon>Ostariophysi</taxon>
        <taxon>Siluriformes</taxon>
        <taxon>Bagridae</taxon>
        <taxon>Tachysurus</taxon>
    </lineage>
</organism>
<dbReference type="PANTHER" id="PTHR47767">
    <property type="entry name" value="ADHESION G PROTEIN-COUPLED RECEPTOR G7"/>
    <property type="match status" value="1"/>
</dbReference>
<protein>
    <recommendedName>
        <fullName evidence="11">Adhesion G-protein coupled receptor G7</fullName>
    </recommendedName>
</protein>
<feature type="transmembrane region" description="Helical" evidence="6">
    <location>
        <begin position="865"/>
        <end position="886"/>
    </location>
</feature>
<dbReference type="Gene3D" id="1.20.1070.10">
    <property type="entry name" value="Rhodopsin 7-helix transmembrane proteins"/>
    <property type="match status" value="1"/>
</dbReference>
<dbReference type="Pfam" id="PF22257">
    <property type="entry name" value="GPR128_N"/>
    <property type="match status" value="1"/>
</dbReference>
<keyword evidence="4 6" id="KW-0472">Membrane</keyword>
<feature type="transmembrane region" description="Helical" evidence="6">
    <location>
        <begin position="898"/>
        <end position="918"/>
    </location>
</feature>
<dbReference type="AlphaFoldDB" id="A0AA88J569"/>
<evidence type="ECO:0000313" key="9">
    <source>
        <dbReference type="EMBL" id="KAK2819552.1"/>
    </source>
</evidence>
<dbReference type="GO" id="GO:0016020">
    <property type="term" value="C:membrane"/>
    <property type="evidence" value="ECO:0007669"/>
    <property type="project" value="UniProtKB-SubCell"/>
</dbReference>
<feature type="transmembrane region" description="Helical" evidence="6">
    <location>
        <begin position="731"/>
        <end position="752"/>
    </location>
</feature>
<dbReference type="InterPro" id="IPR000203">
    <property type="entry name" value="GPS"/>
</dbReference>
<evidence type="ECO:0000259" key="7">
    <source>
        <dbReference type="PROSITE" id="PS50221"/>
    </source>
</evidence>
<evidence type="ECO:0000256" key="5">
    <source>
        <dbReference type="ARBA" id="ARBA00023157"/>
    </source>
</evidence>
<dbReference type="InterPro" id="IPR053984">
    <property type="entry name" value="GPR128_N"/>
</dbReference>
<evidence type="ECO:0000259" key="8">
    <source>
        <dbReference type="PROSITE" id="PS50261"/>
    </source>
</evidence>
<comment type="caution">
    <text evidence="9">The sequence shown here is derived from an EMBL/GenBank/DDBJ whole genome shotgun (WGS) entry which is preliminary data.</text>
</comment>
<evidence type="ECO:0000313" key="10">
    <source>
        <dbReference type="Proteomes" id="UP001187315"/>
    </source>
</evidence>
<reference evidence="9" key="1">
    <citation type="submission" date="2023-08" db="EMBL/GenBank/DDBJ databases">
        <title>Pelteobagrus vachellii genome.</title>
        <authorList>
            <person name="Liu H."/>
        </authorList>
    </citation>
    <scope>NUCLEOTIDE SEQUENCE</scope>
    <source>
        <strain evidence="9">PRFRI_2022a</strain>
        <tissue evidence="9">Muscle</tissue>
    </source>
</reference>
<dbReference type="InterPro" id="IPR017981">
    <property type="entry name" value="GPCR_2-like_7TM"/>
</dbReference>